<dbReference type="PROSITE" id="PS50132">
    <property type="entry name" value="RGS"/>
    <property type="match status" value="1"/>
</dbReference>
<dbReference type="Gene3D" id="1.10.167.10">
    <property type="entry name" value="Regulator of G-protein Signalling 4, domain 2"/>
    <property type="match status" value="1"/>
</dbReference>
<dbReference type="SMART" id="SM00315">
    <property type="entry name" value="RGS"/>
    <property type="match status" value="1"/>
</dbReference>
<gene>
    <name evidence="2" type="ORF">INT47_004183</name>
</gene>
<dbReference type="OrthoDB" id="196547at2759"/>
<reference evidence="2" key="1">
    <citation type="submission" date="2020-12" db="EMBL/GenBank/DDBJ databases">
        <title>Metabolic potential, ecology and presence of endohyphal bacteria is reflected in genomic diversity of Mucoromycotina.</title>
        <authorList>
            <person name="Muszewska A."/>
            <person name="Okrasinska A."/>
            <person name="Steczkiewicz K."/>
            <person name="Drgas O."/>
            <person name="Orlowska M."/>
            <person name="Perlinska-Lenart U."/>
            <person name="Aleksandrzak-Piekarczyk T."/>
            <person name="Szatraj K."/>
            <person name="Zielenkiewicz U."/>
            <person name="Pilsyk S."/>
            <person name="Malc E."/>
            <person name="Mieczkowski P."/>
            <person name="Kruszewska J.S."/>
            <person name="Biernat P."/>
            <person name="Pawlowska J."/>
        </authorList>
    </citation>
    <scope>NUCLEOTIDE SEQUENCE</scope>
    <source>
        <strain evidence="2">WA0000017839</strain>
    </source>
</reference>
<organism evidence="2 3">
    <name type="scientific">Mucor saturninus</name>
    <dbReference type="NCBI Taxonomy" id="64648"/>
    <lineage>
        <taxon>Eukaryota</taxon>
        <taxon>Fungi</taxon>
        <taxon>Fungi incertae sedis</taxon>
        <taxon>Mucoromycota</taxon>
        <taxon>Mucoromycotina</taxon>
        <taxon>Mucoromycetes</taxon>
        <taxon>Mucorales</taxon>
        <taxon>Mucorineae</taxon>
        <taxon>Mucoraceae</taxon>
        <taxon>Mucor</taxon>
    </lineage>
</organism>
<dbReference type="Pfam" id="PF00615">
    <property type="entry name" value="RGS"/>
    <property type="match status" value="1"/>
</dbReference>
<protein>
    <recommendedName>
        <fullName evidence="1">RGS domain-containing protein</fullName>
    </recommendedName>
</protein>
<sequence length="353" mass="39807">MMSIPFSDPSSTFYSSFCNRKKPILDPLPTLYQSSSTVTSSTHTASSSNNTAVTTPDQYDLSYYFDPCATTVSNEDNVVFRGRSLSIGSTLSSHFINTPPSSSTTTASASAECKVTHKQHGKNNNKKALHHFFGEHIEVTAKEVRKEGLKALLDSSAPLGYFLYHLLNEYSSENLFFYLAVENYQSYNFTSDMERQQVANKIAKAYLTTHSDLEVNLEDKISRTVRNALLEQQRQPSASTGLEFEAAKRHVFSLLNVSYHRFRSSSIWDIMESKCAELDASNINRQQALVVNVLLSYNKRQKGTSLYKLVQSFCRIYLPHGYEYKALNREEIVIKESTSRRPRSKSLGGDKKG</sequence>
<evidence type="ECO:0000259" key="1">
    <source>
        <dbReference type="PROSITE" id="PS50132"/>
    </source>
</evidence>
<comment type="caution">
    <text evidence="2">The sequence shown here is derived from an EMBL/GenBank/DDBJ whole genome shotgun (WGS) entry which is preliminary data.</text>
</comment>
<keyword evidence="3" id="KW-1185">Reference proteome</keyword>
<dbReference type="Proteomes" id="UP000603453">
    <property type="component" value="Unassembled WGS sequence"/>
</dbReference>
<evidence type="ECO:0000313" key="2">
    <source>
        <dbReference type="EMBL" id="KAG2197118.1"/>
    </source>
</evidence>
<evidence type="ECO:0000313" key="3">
    <source>
        <dbReference type="Proteomes" id="UP000603453"/>
    </source>
</evidence>
<dbReference type="InterPro" id="IPR016137">
    <property type="entry name" value="RGS"/>
</dbReference>
<dbReference type="EMBL" id="JAEPRD010000134">
    <property type="protein sequence ID" value="KAG2197118.1"/>
    <property type="molecule type" value="Genomic_DNA"/>
</dbReference>
<dbReference type="PANTHER" id="PTHR10845:SF192">
    <property type="entry name" value="DOUBLE HIT, ISOFORM B"/>
    <property type="match status" value="1"/>
</dbReference>
<dbReference type="SUPFAM" id="SSF48097">
    <property type="entry name" value="Regulator of G-protein signaling, RGS"/>
    <property type="match status" value="1"/>
</dbReference>
<dbReference type="InterPro" id="IPR044926">
    <property type="entry name" value="RGS_subdomain_2"/>
</dbReference>
<dbReference type="AlphaFoldDB" id="A0A8H7QQV3"/>
<dbReference type="InterPro" id="IPR036305">
    <property type="entry name" value="RGS_sf"/>
</dbReference>
<dbReference type="CDD" id="cd07440">
    <property type="entry name" value="RGS"/>
    <property type="match status" value="1"/>
</dbReference>
<dbReference type="PANTHER" id="PTHR10845">
    <property type="entry name" value="REGULATOR OF G PROTEIN SIGNALING"/>
    <property type="match status" value="1"/>
</dbReference>
<accession>A0A8H7QQV3</accession>
<proteinExistence type="predicted"/>
<feature type="domain" description="RGS" evidence="1">
    <location>
        <begin position="148"/>
        <end position="256"/>
    </location>
</feature>
<feature type="non-terminal residue" evidence="2">
    <location>
        <position position="1"/>
    </location>
</feature>
<name>A0A8H7QQV3_9FUNG</name>